<feature type="transmembrane region" description="Helical" evidence="8">
    <location>
        <begin position="176"/>
        <end position="197"/>
    </location>
</feature>
<evidence type="ECO:0000256" key="1">
    <source>
        <dbReference type="ARBA" id="ARBA00004141"/>
    </source>
</evidence>
<dbReference type="EMBL" id="ML220112">
    <property type="protein sequence ID" value="TGZ84527.1"/>
    <property type="molecule type" value="Genomic_DNA"/>
</dbReference>
<keyword evidence="10" id="KW-1185">Reference proteome</keyword>
<comment type="similarity">
    <text evidence="5">Belongs to the laat-1 family.</text>
</comment>
<evidence type="ECO:0000313" key="9">
    <source>
        <dbReference type="EMBL" id="TGZ84527.1"/>
    </source>
</evidence>
<dbReference type="SMART" id="SM00679">
    <property type="entry name" value="CTNS"/>
    <property type="match status" value="2"/>
</dbReference>
<dbReference type="FunFam" id="1.20.1280.290:FF:000012">
    <property type="entry name" value="Vacuolar membrane PQ loop repeat protein"/>
    <property type="match status" value="1"/>
</dbReference>
<feature type="transmembrane region" description="Helical" evidence="8">
    <location>
        <begin position="12"/>
        <end position="33"/>
    </location>
</feature>
<dbReference type="Gene3D" id="1.20.1280.290">
    <property type="match status" value="2"/>
</dbReference>
<dbReference type="GO" id="GO:0015174">
    <property type="term" value="F:basic amino acid transmembrane transporter activity"/>
    <property type="evidence" value="ECO:0007669"/>
    <property type="project" value="UniProtKB-ARBA"/>
</dbReference>
<comment type="catalytic activity">
    <reaction evidence="6">
        <text>L-histidine(out) + L-arginine(in) = L-histidine(in) + L-arginine(out)</text>
        <dbReference type="Rhea" id="RHEA:71063"/>
        <dbReference type="ChEBI" id="CHEBI:32682"/>
        <dbReference type="ChEBI" id="CHEBI:57595"/>
    </reaction>
</comment>
<dbReference type="InterPro" id="IPR051415">
    <property type="entry name" value="LAAT-1"/>
</dbReference>
<reference evidence="9 10" key="1">
    <citation type="submission" date="2019-04" db="EMBL/GenBank/DDBJ databases">
        <title>Comparative genomics and transcriptomics to analyze fruiting body development in filamentous ascomycetes.</title>
        <authorList>
            <consortium name="DOE Joint Genome Institute"/>
            <person name="Lutkenhaus R."/>
            <person name="Traeger S."/>
            <person name="Breuer J."/>
            <person name="Kuo A."/>
            <person name="Lipzen A."/>
            <person name="Pangilinan J."/>
            <person name="Dilworth D."/>
            <person name="Sandor L."/>
            <person name="Poggeler S."/>
            <person name="Barry K."/>
            <person name="Grigoriev I.V."/>
            <person name="Nowrousian M."/>
        </authorList>
    </citation>
    <scope>NUCLEOTIDE SEQUENCE [LARGE SCALE GENOMIC DNA]</scope>
    <source>
        <strain evidence="9 10">CBS 389.68</strain>
    </source>
</reference>
<feature type="transmembrane region" description="Helical" evidence="8">
    <location>
        <begin position="217"/>
        <end position="235"/>
    </location>
</feature>
<gene>
    <name evidence="9" type="ORF">EX30DRAFT_313159</name>
</gene>
<feature type="compositionally biased region" description="Basic residues" evidence="7">
    <location>
        <begin position="129"/>
        <end position="150"/>
    </location>
</feature>
<dbReference type="OrthoDB" id="8048523at2759"/>
<proteinExistence type="inferred from homology"/>
<dbReference type="GO" id="GO:0034486">
    <property type="term" value="P:vacuolar transmembrane transport"/>
    <property type="evidence" value="ECO:0007669"/>
    <property type="project" value="UniProtKB-ARBA"/>
</dbReference>
<evidence type="ECO:0000256" key="8">
    <source>
        <dbReference type="SAM" id="Phobius"/>
    </source>
</evidence>
<feature type="transmembrane region" description="Helical" evidence="8">
    <location>
        <begin position="283"/>
        <end position="304"/>
    </location>
</feature>
<evidence type="ECO:0000256" key="3">
    <source>
        <dbReference type="ARBA" id="ARBA00022989"/>
    </source>
</evidence>
<dbReference type="InterPro" id="IPR006603">
    <property type="entry name" value="PQ-loop_rpt"/>
</dbReference>
<dbReference type="InParanoid" id="A0A4S2N5P1"/>
<dbReference type="PANTHER" id="PTHR16201">
    <property type="entry name" value="SEVEN TRANSMEMBRANE PROTEIN 1-RELATED"/>
    <property type="match status" value="1"/>
</dbReference>
<dbReference type="AlphaFoldDB" id="A0A4S2N5P1"/>
<dbReference type="Proteomes" id="UP000298138">
    <property type="component" value="Unassembled WGS sequence"/>
</dbReference>
<evidence type="ECO:0000256" key="2">
    <source>
        <dbReference type="ARBA" id="ARBA00022692"/>
    </source>
</evidence>
<evidence type="ECO:0000256" key="4">
    <source>
        <dbReference type="ARBA" id="ARBA00023136"/>
    </source>
</evidence>
<feature type="region of interest" description="Disordered" evidence="7">
    <location>
        <begin position="124"/>
        <end position="150"/>
    </location>
</feature>
<dbReference type="Pfam" id="PF04193">
    <property type="entry name" value="PQ-loop"/>
    <property type="match status" value="2"/>
</dbReference>
<name>A0A4S2N5P1_9PEZI</name>
<feature type="transmembrane region" description="Helical" evidence="8">
    <location>
        <begin position="45"/>
        <end position="69"/>
    </location>
</feature>
<keyword evidence="2 8" id="KW-0812">Transmembrane</keyword>
<evidence type="ECO:0000256" key="6">
    <source>
        <dbReference type="ARBA" id="ARBA00050768"/>
    </source>
</evidence>
<comment type="subcellular location">
    <subcellularLocation>
        <location evidence="1">Membrane</location>
        <topology evidence="1">Multi-pass membrane protein</topology>
    </subcellularLocation>
</comment>
<keyword evidence="3 8" id="KW-1133">Transmembrane helix</keyword>
<evidence type="ECO:0000256" key="7">
    <source>
        <dbReference type="SAM" id="MobiDB-lite"/>
    </source>
</evidence>
<dbReference type="GO" id="GO:0098852">
    <property type="term" value="C:lytic vacuole membrane"/>
    <property type="evidence" value="ECO:0007669"/>
    <property type="project" value="UniProtKB-ARBA"/>
</dbReference>
<evidence type="ECO:0000256" key="5">
    <source>
        <dbReference type="ARBA" id="ARBA00038039"/>
    </source>
</evidence>
<feature type="transmembrane region" description="Helical" evidence="8">
    <location>
        <begin position="75"/>
        <end position="97"/>
    </location>
</feature>
<protein>
    <submittedName>
        <fullName evidence="9">Vacuolar membrane PQ loop repeat protein</fullName>
    </submittedName>
</protein>
<feature type="transmembrane region" description="Helical" evidence="8">
    <location>
        <begin position="247"/>
        <end position="271"/>
    </location>
</feature>
<accession>A0A4S2N5P1</accession>
<dbReference type="FunFam" id="1.20.1280.290:FF:000009">
    <property type="entry name" value="PQ loop repeat family protein"/>
    <property type="match status" value="1"/>
</dbReference>
<organism evidence="9 10">
    <name type="scientific">Ascodesmis nigricans</name>
    <dbReference type="NCBI Taxonomy" id="341454"/>
    <lineage>
        <taxon>Eukaryota</taxon>
        <taxon>Fungi</taxon>
        <taxon>Dikarya</taxon>
        <taxon>Ascomycota</taxon>
        <taxon>Pezizomycotina</taxon>
        <taxon>Pezizomycetes</taxon>
        <taxon>Pezizales</taxon>
        <taxon>Ascodesmidaceae</taxon>
        <taxon>Ascodesmis</taxon>
    </lineage>
</organism>
<dbReference type="PANTHER" id="PTHR16201:SF44">
    <property type="entry name" value="SEVEN TRANSMEMBRANE PROTEIN 1"/>
    <property type="match status" value="1"/>
</dbReference>
<evidence type="ECO:0000313" key="10">
    <source>
        <dbReference type="Proteomes" id="UP000298138"/>
    </source>
</evidence>
<sequence length="317" mass="34467">MISMADATSLSLLEALSGISGSISLVAWMVLLLPQLLENYKNGSADALSLAFLIAWLIGDVTNLIGAIWGGLLPTVIALAFYFCIADLILVTQTVYYNHLKARRQSALQHANAEYGHVDATTPLIPPGPHRRGSHTCRRTSRGSHSSVRPRRASMISRRDSLSSLLRQDISRSAAALRNITALLAVCIAGTVGWTIAWKMGAWKPQPDKPVDVDMPLGAAILGYISAAFYLCARIPQIIHNARNKSCDGLSILFFALSLLGNLSYGGGILFHSVDRQYVLDNLPWLAGSVGTMFEDVIIFAQFIKYSRLPQNTSAIE</sequence>
<keyword evidence="4 8" id="KW-0472">Membrane</keyword>